<evidence type="ECO:0000313" key="2">
    <source>
        <dbReference type="EMBL" id="SFW81830.1"/>
    </source>
</evidence>
<gene>
    <name evidence="2" type="ORF">SAMN05661012_05149</name>
</gene>
<dbReference type="Proteomes" id="UP000183788">
    <property type="component" value="Unassembled WGS sequence"/>
</dbReference>
<dbReference type="PANTHER" id="PTHR33803:SF3">
    <property type="entry name" value="BLL1974 PROTEIN"/>
    <property type="match status" value="1"/>
</dbReference>
<dbReference type="PANTHER" id="PTHR33803">
    <property type="entry name" value="IS1478 TRANSPOSASE"/>
    <property type="match status" value="1"/>
</dbReference>
<feature type="domain" description="Transposase InsH N-terminal" evidence="1">
    <location>
        <begin position="5"/>
        <end position="68"/>
    </location>
</feature>
<dbReference type="EMBL" id="FPIZ01000020">
    <property type="protein sequence ID" value="SFW81830.1"/>
    <property type="molecule type" value="Genomic_DNA"/>
</dbReference>
<name>A0A1K1SC17_9BACT</name>
<dbReference type="STRING" id="1004.SAMN05661012_05149"/>
<evidence type="ECO:0000313" key="3">
    <source>
        <dbReference type="Proteomes" id="UP000183788"/>
    </source>
</evidence>
<proteinExistence type="predicted"/>
<organism evidence="2 3">
    <name type="scientific">Chitinophaga sancti</name>
    <dbReference type="NCBI Taxonomy" id="1004"/>
    <lineage>
        <taxon>Bacteria</taxon>
        <taxon>Pseudomonadati</taxon>
        <taxon>Bacteroidota</taxon>
        <taxon>Chitinophagia</taxon>
        <taxon>Chitinophagales</taxon>
        <taxon>Chitinophagaceae</taxon>
        <taxon>Chitinophaga</taxon>
    </lineage>
</organism>
<protein>
    <submittedName>
        <fullName evidence="2">Transposase domain</fullName>
    </submittedName>
</protein>
<accession>A0A1K1SC17</accession>
<dbReference type="AlphaFoldDB" id="A0A1K1SC17"/>
<sequence length="76" mass="8501">MRADFGAPTLSARMVIGAVIIKHILNIDDREVVAQITENIYLQYFVGLSSFQKEAPFDASLMVSIRKRLGIDLMSD</sequence>
<evidence type="ECO:0000259" key="1">
    <source>
        <dbReference type="Pfam" id="PF05598"/>
    </source>
</evidence>
<reference evidence="2 3" key="1">
    <citation type="submission" date="2016-11" db="EMBL/GenBank/DDBJ databases">
        <authorList>
            <person name="Jaros S."/>
            <person name="Januszkiewicz K."/>
            <person name="Wedrychowicz H."/>
        </authorList>
    </citation>
    <scope>NUCLEOTIDE SEQUENCE [LARGE SCALE GENOMIC DNA]</scope>
    <source>
        <strain evidence="2 3">DSM 784</strain>
    </source>
</reference>
<dbReference type="Pfam" id="PF05598">
    <property type="entry name" value="DUF772"/>
    <property type="match status" value="1"/>
</dbReference>
<dbReference type="InterPro" id="IPR008490">
    <property type="entry name" value="Transposase_InsH_N"/>
</dbReference>